<feature type="active site" description="Nucleophile" evidence="8">
    <location>
        <position position="156"/>
    </location>
</feature>
<keyword evidence="12" id="KW-1185">Reference proteome</keyword>
<protein>
    <recommendedName>
        <fullName evidence="3 8">ubiquitinyl hydrolase 1</fullName>
        <ecNumber evidence="3 8">3.4.19.12</ecNumber>
    </recommendedName>
</protein>
<evidence type="ECO:0000313" key="12">
    <source>
        <dbReference type="Proteomes" id="UP001498771"/>
    </source>
</evidence>
<evidence type="ECO:0000256" key="4">
    <source>
        <dbReference type="ARBA" id="ARBA00022670"/>
    </source>
</evidence>
<dbReference type="PANTHER" id="PTHR10589:SF16">
    <property type="entry name" value="UBIQUITIN CARBOXYL-TERMINAL HYDROLASE ISOZYME L5"/>
    <property type="match status" value="1"/>
</dbReference>
<keyword evidence="7 8" id="KW-0788">Thiol protease</keyword>
<dbReference type="PANTHER" id="PTHR10589">
    <property type="entry name" value="UBIQUITIN CARBOXYL-TERMINAL HYDROLASE"/>
    <property type="match status" value="1"/>
</dbReference>
<sequence>METRLRRSGRGQAKKDDARDQDRGKRKRDEQIKASKNDEDDEQQQLPSYDYLPQDPESLMREKTQHRRWCTVESDPAVFSQILQEIGVQGAKVAELYSLDSQELSILPQAYGLIFLFRWESHDDDDTEHASPSTTVTRDSTANTPWFASQVADNACASLALLNIILNLPDSTTTPTASIDTGEYLRLFKSFTADFNYVNRGLALANFDRLRSIHNKFARAVDVRSADIDICRAAADASAREKKKTKKKRKRGRRNADDIDDDEDDDSDDQYEDEEAFHFIGFVPFENALWELDGLTGAPKQIGSSDNWIETAISRIRHRIERYAADEIRFNLMAVVKDALYEHRREIRARHAILREVEVRLEKVLAGGKWQELLTDEAQLARSFRGQIDMELALAMTDSESEELELVRKLCDVDELARLHDEKRKALIDAISDARPEEIANEDRQNYALKKQFEYSPFVRTFIAELRKHNENFNELMS</sequence>
<dbReference type="EMBL" id="JBBJBU010000001">
    <property type="protein sequence ID" value="KAK7207464.1"/>
    <property type="molecule type" value="Genomic_DNA"/>
</dbReference>
<dbReference type="InterPro" id="IPR001578">
    <property type="entry name" value="Peptidase_C12_UCH"/>
</dbReference>
<evidence type="ECO:0000256" key="3">
    <source>
        <dbReference type="ARBA" id="ARBA00012759"/>
    </source>
</evidence>
<feature type="site" description="Transition state stabilizer" evidence="8">
    <location>
        <position position="150"/>
    </location>
</feature>
<evidence type="ECO:0000256" key="7">
    <source>
        <dbReference type="ARBA" id="ARBA00022807"/>
    </source>
</evidence>
<dbReference type="EC" id="3.4.19.12" evidence="3 8"/>
<keyword evidence="6 8" id="KW-0378">Hydrolase</keyword>
<comment type="caution">
    <text evidence="11">The sequence shown here is derived from an EMBL/GenBank/DDBJ whole genome shotgun (WGS) entry which is preliminary data.</text>
</comment>
<feature type="active site" description="Proton donor" evidence="8">
    <location>
        <position position="278"/>
    </location>
</feature>
<dbReference type="Gene3D" id="3.40.532.10">
    <property type="entry name" value="Peptidase C12, ubiquitin carboxyl-terminal hydrolase"/>
    <property type="match status" value="1"/>
</dbReference>
<dbReference type="Proteomes" id="UP001498771">
    <property type="component" value="Unassembled WGS sequence"/>
</dbReference>
<feature type="region of interest" description="Disordered" evidence="9">
    <location>
        <begin position="1"/>
        <end position="55"/>
    </location>
</feature>
<comment type="catalytic activity">
    <reaction evidence="1 8">
        <text>Thiol-dependent hydrolysis of ester, thioester, amide, peptide and isopeptide bonds formed by the C-terminal Gly of ubiquitin (a 76-residue protein attached to proteins as an intracellular targeting signal).</text>
        <dbReference type="EC" id="3.4.19.12"/>
    </reaction>
</comment>
<evidence type="ECO:0000256" key="8">
    <source>
        <dbReference type="PROSITE-ProRule" id="PRU01393"/>
    </source>
</evidence>
<feature type="compositionally biased region" description="Basic and acidic residues" evidence="9">
    <location>
        <begin position="13"/>
        <end position="37"/>
    </location>
</feature>
<dbReference type="InterPro" id="IPR038765">
    <property type="entry name" value="Papain-like_cys_pep_sf"/>
</dbReference>
<evidence type="ECO:0000259" key="10">
    <source>
        <dbReference type="PROSITE" id="PS52048"/>
    </source>
</evidence>
<gene>
    <name evidence="11" type="ORF">BZA70DRAFT_14620</name>
</gene>
<proteinExistence type="inferred from homology"/>
<dbReference type="RefSeq" id="XP_064770497.1">
    <property type="nucleotide sequence ID" value="XM_064909669.1"/>
</dbReference>
<feature type="site" description="Important for enzyme activity" evidence="8">
    <location>
        <position position="293"/>
    </location>
</feature>
<evidence type="ECO:0000256" key="9">
    <source>
        <dbReference type="SAM" id="MobiDB-lite"/>
    </source>
</evidence>
<organism evidence="11 12">
    <name type="scientific">Myxozyma melibiosi</name>
    <dbReference type="NCBI Taxonomy" id="54550"/>
    <lineage>
        <taxon>Eukaryota</taxon>
        <taxon>Fungi</taxon>
        <taxon>Dikarya</taxon>
        <taxon>Ascomycota</taxon>
        <taxon>Saccharomycotina</taxon>
        <taxon>Lipomycetes</taxon>
        <taxon>Lipomycetales</taxon>
        <taxon>Lipomycetaceae</taxon>
        <taxon>Myxozyma</taxon>
    </lineage>
</organism>
<evidence type="ECO:0000256" key="1">
    <source>
        <dbReference type="ARBA" id="ARBA00000707"/>
    </source>
</evidence>
<dbReference type="GeneID" id="90035181"/>
<feature type="compositionally biased region" description="Acidic residues" evidence="9">
    <location>
        <begin position="258"/>
        <end position="269"/>
    </location>
</feature>
<dbReference type="Pfam" id="PF01088">
    <property type="entry name" value="Peptidase_C12"/>
    <property type="match status" value="1"/>
</dbReference>
<feature type="compositionally biased region" description="Basic residues" evidence="9">
    <location>
        <begin position="241"/>
        <end position="253"/>
    </location>
</feature>
<evidence type="ECO:0000313" key="11">
    <source>
        <dbReference type="EMBL" id="KAK7207464.1"/>
    </source>
</evidence>
<evidence type="ECO:0000256" key="2">
    <source>
        <dbReference type="ARBA" id="ARBA00009326"/>
    </source>
</evidence>
<feature type="region of interest" description="Disordered" evidence="9">
    <location>
        <begin position="241"/>
        <end position="269"/>
    </location>
</feature>
<accession>A0ABR1FC86</accession>
<comment type="similarity">
    <text evidence="2 8">Belongs to the peptidase C12 family.</text>
</comment>
<dbReference type="SUPFAM" id="SSF54001">
    <property type="entry name" value="Cysteine proteinases"/>
    <property type="match status" value="1"/>
</dbReference>
<reference evidence="11 12" key="1">
    <citation type="submission" date="2024-03" db="EMBL/GenBank/DDBJ databases">
        <title>Genome-scale model development and genomic sequencing of the oleaginous clade Lipomyces.</title>
        <authorList>
            <consortium name="Lawrence Berkeley National Laboratory"/>
            <person name="Czajka J.J."/>
            <person name="Han Y."/>
            <person name="Kim J."/>
            <person name="Mondo S.J."/>
            <person name="Hofstad B.A."/>
            <person name="Robles A."/>
            <person name="Haridas S."/>
            <person name="Riley R."/>
            <person name="LaButti K."/>
            <person name="Pangilinan J."/>
            <person name="Andreopoulos W."/>
            <person name="Lipzen A."/>
            <person name="Yan J."/>
            <person name="Wang M."/>
            <person name="Ng V."/>
            <person name="Grigoriev I.V."/>
            <person name="Spatafora J.W."/>
            <person name="Magnuson J.K."/>
            <person name="Baker S.E."/>
            <person name="Pomraning K.R."/>
        </authorList>
    </citation>
    <scope>NUCLEOTIDE SEQUENCE [LARGE SCALE GENOMIC DNA]</scope>
    <source>
        <strain evidence="11 12">Phaff 52-87</strain>
    </source>
</reference>
<evidence type="ECO:0000256" key="5">
    <source>
        <dbReference type="ARBA" id="ARBA00022786"/>
    </source>
</evidence>
<keyword evidence="5 8" id="KW-0833">Ubl conjugation pathway</keyword>
<dbReference type="InterPro" id="IPR036959">
    <property type="entry name" value="Peptidase_C12_UCH_sf"/>
</dbReference>
<name>A0ABR1FC86_9ASCO</name>
<dbReference type="PROSITE" id="PS52048">
    <property type="entry name" value="UCH_DOMAIN"/>
    <property type="match status" value="1"/>
</dbReference>
<evidence type="ECO:0000256" key="6">
    <source>
        <dbReference type="ARBA" id="ARBA00022801"/>
    </source>
</evidence>
<feature type="domain" description="UCH catalytic" evidence="10">
    <location>
        <begin position="68"/>
        <end position="337"/>
    </location>
</feature>
<keyword evidence="4 8" id="KW-0645">Protease</keyword>